<feature type="region of interest" description="Disordered" evidence="1">
    <location>
        <begin position="475"/>
        <end position="546"/>
    </location>
</feature>
<gene>
    <name evidence="3" type="ORF">EMPS_07566</name>
</gene>
<keyword evidence="2" id="KW-0472">Membrane</keyword>
<name>A0A9P3HES6_9FUNG</name>
<feature type="compositionally biased region" description="Low complexity" evidence="1">
    <location>
        <begin position="393"/>
        <end position="408"/>
    </location>
</feature>
<dbReference type="EMBL" id="BQFW01000010">
    <property type="protein sequence ID" value="GJJ75208.1"/>
    <property type="molecule type" value="Genomic_DNA"/>
</dbReference>
<evidence type="ECO:0000313" key="3">
    <source>
        <dbReference type="EMBL" id="GJJ75208.1"/>
    </source>
</evidence>
<proteinExistence type="predicted"/>
<feature type="region of interest" description="Disordered" evidence="1">
    <location>
        <begin position="157"/>
        <end position="217"/>
    </location>
</feature>
<feature type="transmembrane region" description="Helical" evidence="2">
    <location>
        <begin position="6"/>
        <end position="27"/>
    </location>
</feature>
<comment type="caution">
    <text evidence="3">The sequence shown here is derived from an EMBL/GenBank/DDBJ whole genome shotgun (WGS) entry which is preliminary data.</text>
</comment>
<protein>
    <submittedName>
        <fullName evidence="3">Uncharacterized protein</fullName>
    </submittedName>
</protein>
<keyword evidence="2" id="KW-1133">Transmembrane helix</keyword>
<evidence type="ECO:0000313" key="4">
    <source>
        <dbReference type="Proteomes" id="UP000827284"/>
    </source>
</evidence>
<reference evidence="3" key="2">
    <citation type="journal article" date="2022" name="Microbiol. Resour. Announc.">
        <title>Whole-Genome Sequence of Entomortierella parvispora E1425, a Mucoromycotan Fungus Associated with Burkholderiaceae-Related Endosymbiotic Bacteria.</title>
        <authorList>
            <person name="Herlambang A."/>
            <person name="Guo Y."/>
            <person name="Takashima Y."/>
            <person name="Narisawa K."/>
            <person name="Ohta H."/>
            <person name="Nishizawa T."/>
        </authorList>
    </citation>
    <scope>NUCLEOTIDE SEQUENCE</scope>
    <source>
        <strain evidence="3">E1425</strain>
    </source>
</reference>
<dbReference type="AlphaFoldDB" id="A0A9P3HES6"/>
<sequence>MAQQAGIYAATAVGVIALLGVGAGILYRKHCQDKMEQQAREQVIQERMQHAADLNLPPLYVDHEQDPVCIYEHELPPDALPPVQPILVHSISEDHILIPPEEDPLVVSPTVQRTFSALGMPVDTVADESFVVIEELNAMDTTEATVTETTRLPNVAIASTSPSGTSTPQTNQSNTSSTRPSLVMRLTGLSGLSTPTSMSTPPEGASPATSFTQAQSPAAAVLSPRIIDREMLNRARLRAPPSYDVPNRVIDRSPHMIQYLSPEHPQDDFYLPSACVRDDYFGRVRVRAHTVSHPPQSSLHQQHQLSEAIAGNENRPETPRYSLEFPSHVPHHQHLERHQRARALATMESSPEPSLNEQQSWDGDIGPQSIRMEARSYSQPYYSSSNMELGIGNSPSSLRNYSSSNRSRPIGMRSRASTLGESSKLLIQRMQTLWKKTAAQQQQQQQQQQQLTGLGLNLPIPTEASADEEATAIDYPAIVTSTTDETTEDTQDAVETTEDIEQGSNETDDATENNLTLPRILLSPSLSESLPELSSSTTSPLPILAS</sequence>
<feature type="compositionally biased region" description="Low complexity" evidence="1">
    <location>
        <begin position="515"/>
        <end position="546"/>
    </location>
</feature>
<feature type="region of interest" description="Disordered" evidence="1">
    <location>
        <begin position="393"/>
        <end position="417"/>
    </location>
</feature>
<keyword evidence="2" id="KW-0812">Transmembrane</keyword>
<keyword evidence="4" id="KW-1185">Reference proteome</keyword>
<feature type="compositionally biased region" description="Polar residues" evidence="1">
    <location>
        <begin position="207"/>
        <end position="216"/>
    </location>
</feature>
<dbReference type="Proteomes" id="UP000827284">
    <property type="component" value="Unassembled WGS sequence"/>
</dbReference>
<reference evidence="3" key="1">
    <citation type="submission" date="2021-11" db="EMBL/GenBank/DDBJ databases">
        <authorList>
            <person name="Herlambang A."/>
            <person name="Guo Y."/>
            <person name="Takashima Y."/>
            <person name="Nishizawa T."/>
        </authorList>
    </citation>
    <scope>NUCLEOTIDE SEQUENCE</scope>
    <source>
        <strain evidence="3">E1425</strain>
    </source>
</reference>
<feature type="compositionally biased region" description="Low complexity" evidence="1">
    <location>
        <begin position="159"/>
        <end position="178"/>
    </location>
</feature>
<accession>A0A9P3HES6</accession>
<feature type="compositionally biased region" description="Polar residues" evidence="1">
    <location>
        <begin position="190"/>
        <end position="200"/>
    </location>
</feature>
<evidence type="ECO:0000256" key="2">
    <source>
        <dbReference type="SAM" id="Phobius"/>
    </source>
</evidence>
<evidence type="ECO:0000256" key="1">
    <source>
        <dbReference type="SAM" id="MobiDB-lite"/>
    </source>
</evidence>
<dbReference type="OrthoDB" id="2442223at2759"/>
<feature type="compositionally biased region" description="Acidic residues" evidence="1">
    <location>
        <begin position="485"/>
        <end position="511"/>
    </location>
</feature>
<organism evidence="3 4">
    <name type="scientific">Entomortierella parvispora</name>
    <dbReference type="NCBI Taxonomy" id="205924"/>
    <lineage>
        <taxon>Eukaryota</taxon>
        <taxon>Fungi</taxon>
        <taxon>Fungi incertae sedis</taxon>
        <taxon>Mucoromycota</taxon>
        <taxon>Mortierellomycotina</taxon>
        <taxon>Mortierellomycetes</taxon>
        <taxon>Mortierellales</taxon>
        <taxon>Mortierellaceae</taxon>
        <taxon>Entomortierella</taxon>
    </lineage>
</organism>